<accession>A0A0P7BX51</accession>
<evidence type="ECO:0000313" key="3">
    <source>
        <dbReference type="Proteomes" id="UP000050424"/>
    </source>
</evidence>
<name>A0A0P7BX51_9HYPO</name>
<comment type="caution">
    <text evidence="2">The sequence shown here is derived from an EMBL/GenBank/DDBJ whole genome shotgun (WGS) entry which is preliminary data.</text>
</comment>
<reference evidence="2 3" key="1">
    <citation type="submission" date="2015-09" db="EMBL/GenBank/DDBJ databases">
        <title>Draft genome of a European isolate of the apple canker pathogen Neonectria ditissima.</title>
        <authorList>
            <person name="Gomez-Cortecero A."/>
            <person name="Harrison R.J."/>
            <person name="Armitage A.D."/>
        </authorList>
    </citation>
    <scope>NUCLEOTIDE SEQUENCE [LARGE SCALE GENOMIC DNA]</scope>
    <source>
        <strain evidence="2 3">R09/05</strain>
    </source>
</reference>
<feature type="compositionally biased region" description="Pro residues" evidence="1">
    <location>
        <begin position="104"/>
        <end position="114"/>
    </location>
</feature>
<keyword evidence="3" id="KW-1185">Reference proteome</keyword>
<feature type="compositionally biased region" description="Polar residues" evidence="1">
    <location>
        <begin position="116"/>
        <end position="128"/>
    </location>
</feature>
<proteinExistence type="predicted"/>
<dbReference type="Proteomes" id="UP000050424">
    <property type="component" value="Unassembled WGS sequence"/>
</dbReference>
<feature type="region of interest" description="Disordered" evidence="1">
    <location>
        <begin position="166"/>
        <end position="195"/>
    </location>
</feature>
<dbReference type="AlphaFoldDB" id="A0A0P7BX51"/>
<evidence type="ECO:0000313" key="2">
    <source>
        <dbReference type="EMBL" id="KPM46137.1"/>
    </source>
</evidence>
<evidence type="ECO:0000256" key="1">
    <source>
        <dbReference type="SAM" id="MobiDB-lite"/>
    </source>
</evidence>
<feature type="region of interest" description="Disordered" evidence="1">
    <location>
        <begin position="104"/>
        <end position="136"/>
    </location>
</feature>
<gene>
    <name evidence="2" type="ORF">AK830_g449</name>
</gene>
<dbReference type="EMBL" id="LKCW01000003">
    <property type="protein sequence ID" value="KPM46137.1"/>
    <property type="molecule type" value="Genomic_DNA"/>
</dbReference>
<sequence>MVFALIGNAVWRAVMDPMFQVLLSALSALLLLLVIGSLCQACRNMFLFFQACWRGLFDTFGEAIVGPHNMPQNLGTGYEMDDAFDDPMERMRYDYMNGDFHPQPPLDSLPPRWTPPQETNLDNTSPSVRTRRRIVRPPELDVGDMDVHRDDNYWRGHRRKNAVVYPRKGSDSYGRMKGSPLPTLPEDDVEASRSG</sequence>
<protein>
    <submittedName>
        <fullName evidence="2">Uncharacterized protein</fullName>
    </submittedName>
</protein>
<organism evidence="2 3">
    <name type="scientific">Neonectria ditissima</name>
    <dbReference type="NCBI Taxonomy" id="78410"/>
    <lineage>
        <taxon>Eukaryota</taxon>
        <taxon>Fungi</taxon>
        <taxon>Dikarya</taxon>
        <taxon>Ascomycota</taxon>
        <taxon>Pezizomycotina</taxon>
        <taxon>Sordariomycetes</taxon>
        <taxon>Hypocreomycetidae</taxon>
        <taxon>Hypocreales</taxon>
        <taxon>Nectriaceae</taxon>
        <taxon>Neonectria</taxon>
    </lineage>
</organism>